<dbReference type="EMBL" id="CAEZTY010000031">
    <property type="protein sequence ID" value="CAB4585831.1"/>
    <property type="molecule type" value="Genomic_DNA"/>
</dbReference>
<accession>A0A6J6FAE7</accession>
<dbReference type="PANTHER" id="PTHR43861:SF3">
    <property type="entry name" value="PUTATIVE (AFU_ORTHOLOGUE AFUA_2G14390)-RELATED"/>
    <property type="match status" value="1"/>
</dbReference>
<dbReference type="InterPro" id="IPR029063">
    <property type="entry name" value="SAM-dependent_MTases_sf"/>
</dbReference>
<name>A0A6J6FAE7_9ZZZZ</name>
<evidence type="ECO:0000313" key="5">
    <source>
        <dbReference type="EMBL" id="CAB4585831.1"/>
    </source>
</evidence>
<keyword evidence="1" id="KW-0808">Transferase</keyword>
<dbReference type="InterPro" id="IPR013216">
    <property type="entry name" value="Methyltransf_11"/>
</dbReference>
<dbReference type="Gene3D" id="3.40.50.150">
    <property type="entry name" value="Vaccinia Virus protein VP39"/>
    <property type="match status" value="1"/>
</dbReference>
<evidence type="ECO:0000313" key="4">
    <source>
        <dbReference type="EMBL" id="CAB4371827.1"/>
    </source>
</evidence>
<evidence type="ECO:0000313" key="7">
    <source>
        <dbReference type="EMBL" id="CAB4712211.1"/>
    </source>
</evidence>
<evidence type="ECO:0000259" key="2">
    <source>
        <dbReference type="Pfam" id="PF08241"/>
    </source>
</evidence>
<dbReference type="EMBL" id="CAFBNJ010000050">
    <property type="protein sequence ID" value="CAB4954639.1"/>
    <property type="molecule type" value="Genomic_DNA"/>
</dbReference>
<dbReference type="EMBL" id="CAFBRD010000047">
    <property type="protein sequence ID" value="CAB5077217.1"/>
    <property type="molecule type" value="Genomic_DNA"/>
</dbReference>
<evidence type="ECO:0000313" key="10">
    <source>
        <dbReference type="EMBL" id="CAB4996188.1"/>
    </source>
</evidence>
<dbReference type="PANTHER" id="PTHR43861">
    <property type="entry name" value="TRANS-ACONITATE 2-METHYLTRANSFERASE-RELATED"/>
    <property type="match status" value="1"/>
</dbReference>
<proteinExistence type="predicted"/>
<organism evidence="5">
    <name type="scientific">freshwater metagenome</name>
    <dbReference type="NCBI Taxonomy" id="449393"/>
    <lineage>
        <taxon>unclassified sequences</taxon>
        <taxon>metagenomes</taxon>
        <taxon>ecological metagenomes</taxon>
    </lineage>
</organism>
<dbReference type="EMBL" id="CAEZVC010000018">
    <property type="protein sequence ID" value="CAB4617402.1"/>
    <property type="molecule type" value="Genomic_DNA"/>
</dbReference>
<dbReference type="EMBL" id="CAEZXY010000054">
    <property type="protein sequence ID" value="CAB4712211.1"/>
    <property type="molecule type" value="Genomic_DNA"/>
</dbReference>
<evidence type="ECO:0000313" key="8">
    <source>
        <dbReference type="EMBL" id="CAB4790022.1"/>
    </source>
</evidence>
<evidence type="ECO:0000256" key="1">
    <source>
        <dbReference type="ARBA" id="ARBA00022679"/>
    </source>
</evidence>
<evidence type="ECO:0000313" key="9">
    <source>
        <dbReference type="EMBL" id="CAB4954639.1"/>
    </source>
</evidence>
<dbReference type="CDD" id="cd02440">
    <property type="entry name" value="AdoMet_MTases"/>
    <property type="match status" value="1"/>
</dbReference>
<feature type="domain" description="Methyltransferase type 11" evidence="2">
    <location>
        <begin position="43"/>
        <end position="129"/>
    </location>
</feature>
<dbReference type="EMBL" id="CAESAL010000028">
    <property type="protein sequence ID" value="CAB4340905.1"/>
    <property type="molecule type" value="Genomic_DNA"/>
</dbReference>
<dbReference type="EMBL" id="CAFAAD010000041">
    <property type="protein sequence ID" value="CAB4790022.1"/>
    <property type="molecule type" value="Genomic_DNA"/>
</dbReference>
<evidence type="ECO:0000313" key="6">
    <source>
        <dbReference type="EMBL" id="CAB4617402.1"/>
    </source>
</evidence>
<gene>
    <name evidence="5" type="ORF">UFOPK1762_00986</name>
    <name evidence="6" type="ORF">UFOPK1906_00471</name>
    <name evidence="7" type="ORF">UFOPK2624_01180</name>
    <name evidence="8" type="ORF">UFOPK2969_00720</name>
    <name evidence="3" type="ORF">UFOPK3331_00974</name>
    <name evidence="9" type="ORF">UFOPK3785_01051</name>
    <name evidence="10" type="ORF">UFOPK3927_01597</name>
    <name evidence="4" type="ORF">UFOPK4201_01082</name>
    <name evidence="11" type="ORF">UFOPK4371_00970</name>
</gene>
<dbReference type="SUPFAM" id="SSF53335">
    <property type="entry name" value="S-adenosyl-L-methionine-dependent methyltransferases"/>
    <property type="match status" value="1"/>
</dbReference>
<sequence>MDSDTSGEWYTDRLQRLTGRGWKRFVPDPYRWNLRRLKLGRTLDIGCGIGRCLAFIDGNGVGVDHNEKSVEVCRTRGLEAYTPAEFFSVDAGVFDSILLSHVLEHTTVDEGRELLTSYVPYLKPGGRILLITPQMAGQKSDPTHVRLLDADALRTQIAELGGVGIKTRSFPFPRFVGGLFRYNETQAIGAIPGGVAPT</sequence>
<dbReference type="EMBL" id="CAEUNJ010000043">
    <property type="protein sequence ID" value="CAB4371827.1"/>
    <property type="molecule type" value="Genomic_DNA"/>
</dbReference>
<protein>
    <submittedName>
        <fullName evidence="5">Unannotated protein</fullName>
    </submittedName>
</protein>
<dbReference type="GO" id="GO:0008757">
    <property type="term" value="F:S-adenosylmethionine-dependent methyltransferase activity"/>
    <property type="evidence" value="ECO:0007669"/>
    <property type="project" value="InterPro"/>
</dbReference>
<evidence type="ECO:0000313" key="3">
    <source>
        <dbReference type="EMBL" id="CAB4340905.1"/>
    </source>
</evidence>
<evidence type="ECO:0000313" key="11">
    <source>
        <dbReference type="EMBL" id="CAB5077217.1"/>
    </source>
</evidence>
<reference evidence="5" key="1">
    <citation type="submission" date="2020-05" db="EMBL/GenBank/DDBJ databases">
        <authorList>
            <person name="Chiriac C."/>
            <person name="Salcher M."/>
            <person name="Ghai R."/>
            <person name="Kavagutti S V."/>
        </authorList>
    </citation>
    <scope>NUCLEOTIDE SEQUENCE</scope>
</reference>
<dbReference type="EMBL" id="CAFBOK010000228">
    <property type="protein sequence ID" value="CAB4996188.1"/>
    <property type="molecule type" value="Genomic_DNA"/>
</dbReference>
<dbReference type="Pfam" id="PF08241">
    <property type="entry name" value="Methyltransf_11"/>
    <property type="match status" value="1"/>
</dbReference>
<dbReference type="AlphaFoldDB" id="A0A6J6FAE7"/>